<evidence type="ECO:0000313" key="2">
    <source>
        <dbReference type="EMBL" id="MBW47266.1"/>
    </source>
</evidence>
<feature type="region of interest" description="Disordered" evidence="1">
    <location>
        <begin position="60"/>
        <end position="79"/>
    </location>
</feature>
<name>A0A2M4B2K5_9DIPT</name>
<dbReference type="AlphaFoldDB" id="A0A2M4B2K5"/>
<proteinExistence type="predicted"/>
<reference evidence="2" key="1">
    <citation type="submission" date="2018-01" db="EMBL/GenBank/DDBJ databases">
        <title>An insight into the sialome of Amazonian anophelines.</title>
        <authorList>
            <person name="Ribeiro J.M."/>
            <person name="Scarpassa V."/>
            <person name="Calvo E."/>
        </authorList>
    </citation>
    <scope>NUCLEOTIDE SEQUENCE</scope>
    <source>
        <tissue evidence="2">Salivary glands</tissue>
    </source>
</reference>
<evidence type="ECO:0000256" key="1">
    <source>
        <dbReference type="SAM" id="MobiDB-lite"/>
    </source>
</evidence>
<sequence length="79" mass="8251">MTTAATVTVALRCVPSASARRCSTVSCPSACGRSDRWRSQRGWPSVAWCSGSGASRLPFVPPPGGDGHQCPRRSDPGCC</sequence>
<protein>
    <submittedName>
        <fullName evidence="2">Putative secreted protein</fullName>
    </submittedName>
</protein>
<accession>A0A2M4B2K5</accession>
<dbReference type="EMBL" id="GGFK01013945">
    <property type="protein sequence ID" value="MBW47266.1"/>
    <property type="molecule type" value="Transcribed_RNA"/>
</dbReference>
<organism evidence="2">
    <name type="scientific">Anopheles triannulatus</name>
    <dbReference type="NCBI Taxonomy" id="58253"/>
    <lineage>
        <taxon>Eukaryota</taxon>
        <taxon>Metazoa</taxon>
        <taxon>Ecdysozoa</taxon>
        <taxon>Arthropoda</taxon>
        <taxon>Hexapoda</taxon>
        <taxon>Insecta</taxon>
        <taxon>Pterygota</taxon>
        <taxon>Neoptera</taxon>
        <taxon>Endopterygota</taxon>
        <taxon>Diptera</taxon>
        <taxon>Nematocera</taxon>
        <taxon>Culicoidea</taxon>
        <taxon>Culicidae</taxon>
        <taxon>Anophelinae</taxon>
        <taxon>Anopheles</taxon>
    </lineage>
</organism>